<feature type="transmembrane region" description="Helical" evidence="8">
    <location>
        <begin position="331"/>
        <end position="351"/>
    </location>
</feature>
<dbReference type="SUPFAM" id="SSF103473">
    <property type="entry name" value="MFS general substrate transporter"/>
    <property type="match status" value="1"/>
</dbReference>
<dbReference type="InterPro" id="IPR036259">
    <property type="entry name" value="MFS_trans_sf"/>
</dbReference>
<evidence type="ECO:0000256" key="4">
    <source>
        <dbReference type="ARBA" id="ARBA00022519"/>
    </source>
</evidence>
<dbReference type="HOGENOM" id="CLU_013133_6_0_9"/>
<evidence type="ECO:0000256" key="3">
    <source>
        <dbReference type="ARBA" id="ARBA00022475"/>
    </source>
</evidence>
<dbReference type="EMBL" id="LN483073">
    <property type="protein sequence ID" value="CDZ99314.1"/>
    <property type="molecule type" value="Genomic_DNA"/>
</dbReference>
<evidence type="ECO:0000256" key="8">
    <source>
        <dbReference type="SAM" id="Phobius"/>
    </source>
</evidence>
<dbReference type="NCBIfam" id="NF037955">
    <property type="entry name" value="mfs"/>
    <property type="match status" value="1"/>
</dbReference>
<comment type="subcellular location">
    <subcellularLocation>
        <location evidence="1">Cell inner membrane</location>
        <topology evidence="1">Multi-pass membrane protein</topology>
    </subcellularLocation>
</comment>
<proteinExistence type="predicted"/>
<feature type="transmembrane region" description="Helical" evidence="8">
    <location>
        <begin position="203"/>
        <end position="222"/>
    </location>
</feature>
<feature type="transmembrane region" description="Helical" evidence="8">
    <location>
        <begin position="266"/>
        <end position="284"/>
    </location>
</feature>
<dbReference type="PANTHER" id="PTHR23522">
    <property type="entry name" value="BLL5896 PROTEIN"/>
    <property type="match status" value="1"/>
</dbReference>
<feature type="domain" description="Major facilitator superfamily associated" evidence="9">
    <location>
        <begin position="6"/>
        <end position="359"/>
    </location>
</feature>
<evidence type="ECO:0000256" key="7">
    <source>
        <dbReference type="ARBA" id="ARBA00023136"/>
    </source>
</evidence>
<organism evidence="10">
    <name type="scientific">Metalysinibacillus saudimassiliensis</name>
    <dbReference type="NCBI Taxonomy" id="1461583"/>
    <lineage>
        <taxon>Bacteria</taxon>
        <taxon>Bacillati</taxon>
        <taxon>Bacillota</taxon>
        <taxon>Bacilli</taxon>
        <taxon>Bacillales</taxon>
        <taxon>Caryophanaceae</taxon>
        <taxon>Metalysinibacillus</taxon>
    </lineage>
</organism>
<keyword evidence="7 8" id="KW-0472">Membrane</keyword>
<keyword evidence="3" id="KW-1003">Cell membrane</keyword>
<feature type="transmembrane region" description="Helical" evidence="8">
    <location>
        <begin position="42"/>
        <end position="62"/>
    </location>
</feature>
<evidence type="ECO:0000256" key="2">
    <source>
        <dbReference type="ARBA" id="ARBA00022448"/>
    </source>
</evidence>
<reference evidence="10" key="1">
    <citation type="submission" date="2014-07" db="EMBL/GenBank/DDBJ databases">
        <authorList>
            <person name="Urmite Genomes Urmite Genomes"/>
        </authorList>
    </citation>
    <scope>NUCLEOTIDE SEQUENCE</scope>
    <source>
        <strain evidence="10">13S34_air</strain>
    </source>
</reference>
<dbReference type="Gene3D" id="1.20.1250.20">
    <property type="entry name" value="MFS general substrate transporter like domains"/>
    <property type="match status" value="2"/>
</dbReference>
<evidence type="ECO:0000256" key="6">
    <source>
        <dbReference type="ARBA" id="ARBA00022989"/>
    </source>
</evidence>
<dbReference type="PATRIC" id="fig|1461583.4.peg.39"/>
<keyword evidence="2" id="KW-0813">Transport</keyword>
<evidence type="ECO:0000256" key="5">
    <source>
        <dbReference type="ARBA" id="ARBA00022692"/>
    </source>
</evidence>
<keyword evidence="6 8" id="KW-1133">Transmembrane helix</keyword>
<keyword evidence="5 8" id="KW-0812">Transmembrane</keyword>
<feature type="transmembrane region" description="Helical" evidence="8">
    <location>
        <begin position="290"/>
        <end position="311"/>
    </location>
</feature>
<sequence>MNVQRWMSAKFFVFFMTWGIFLPYWTGWLINVKQVSITEASLIMSAGLVIRGISTLFIFPYASDKWSSRTLLRIMALGSFAALLSYILATSFSALLLVTLMLHLFYPALMPALDSAAGLLAQHKLLPNYGKSRSWGSIGFVIAGMTLTLFTASLGETAIFWALLLTTLLFTVLTLAPAPDVLTAKPAPRLAAHGMKALLRNKNFLLVLAIVILLQAAHAVYYNYGYIFLQHIDAPASAIGIIINIAVIAEIIFFSVADRLLRTTSIGSLLAIAALGSTVRWLLIFISPTLVVFCIAQTLHAFSFALGHYAFMKFLINEVPQAAISKAQGIYSALALSWSTALLTMLGGYLYEIEPRYAFLGMISCTIPSMLLAFIYRQKTKSLATN</sequence>
<dbReference type="AlphaFoldDB" id="A0A078LZ39"/>
<name>A0A078LZ39_9BACL</name>
<dbReference type="PANTHER" id="PTHR23522:SF10">
    <property type="entry name" value="3-PHENYLPROPIONIC ACID TRANSPORTER-RELATED"/>
    <property type="match status" value="1"/>
</dbReference>
<keyword evidence="4" id="KW-0997">Cell inner membrane</keyword>
<dbReference type="InterPro" id="IPR024989">
    <property type="entry name" value="MFS_assoc_dom"/>
</dbReference>
<feature type="transmembrane region" description="Helical" evidence="8">
    <location>
        <begin position="12"/>
        <end position="30"/>
    </location>
</feature>
<dbReference type="PIRSF" id="PIRSF004925">
    <property type="entry name" value="HcaT"/>
    <property type="match status" value="1"/>
</dbReference>
<evidence type="ECO:0000313" key="10">
    <source>
        <dbReference type="EMBL" id="CDZ99314.1"/>
    </source>
</evidence>
<feature type="transmembrane region" description="Helical" evidence="8">
    <location>
        <begin position="158"/>
        <end position="182"/>
    </location>
</feature>
<evidence type="ECO:0000256" key="1">
    <source>
        <dbReference type="ARBA" id="ARBA00004429"/>
    </source>
</evidence>
<protein>
    <submittedName>
        <fullName evidence="10">Putative 3-phenylpropionic acid transporter</fullName>
    </submittedName>
</protein>
<dbReference type="GO" id="GO:0005886">
    <property type="term" value="C:plasma membrane"/>
    <property type="evidence" value="ECO:0007669"/>
    <property type="project" value="UniProtKB-SubCell"/>
</dbReference>
<evidence type="ECO:0000259" key="9">
    <source>
        <dbReference type="Pfam" id="PF12832"/>
    </source>
</evidence>
<dbReference type="GO" id="GO:0015528">
    <property type="term" value="F:lactose:proton symporter activity"/>
    <property type="evidence" value="ECO:0007669"/>
    <property type="project" value="TreeGrafter"/>
</dbReference>
<feature type="transmembrane region" description="Helical" evidence="8">
    <location>
        <begin position="74"/>
        <end position="98"/>
    </location>
</feature>
<dbReference type="GO" id="GO:0030395">
    <property type="term" value="F:lactose binding"/>
    <property type="evidence" value="ECO:0007669"/>
    <property type="project" value="TreeGrafter"/>
</dbReference>
<feature type="transmembrane region" description="Helical" evidence="8">
    <location>
        <begin position="357"/>
        <end position="376"/>
    </location>
</feature>
<dbReference type="Pfam" id="PF12832">
    <property type="entry name" value="MFS_1_like"/>
    <property type="match status" value="1"/>
</dbReference>
<feature type="transmembrane region" description="Helical" evidence="8">
    <location>
        <begin position="234"/>
        <end position="254"/>
    </location>
</feature>
<dbReference type="InterPro" id="IPR026032">
    <property type="entry name" value="HcaT-like"/>
</dbReference>
<gene>
    <name evidence="10" type="primary">hcaT_1</name>
    <name evidence="10" type="ORF">BN1050_00039</name>
</gene>
<accession>A0A078LZ39</accession>